<accession>A0A0J5P491</accession>
<dbReference type="AlphaFoldDB" id="A0A0J5P491"/>
<dbReference type="PATRIC" id="fig|67855.3.peg.1625"/>
<feature type="domain" description="Abortive phage infection protein C-terminal" evidence="1">
    <location>
        <begin position="274"/>
        <end position="523"/>
    </location>
</feature>
<sequence length="607" mass="70834">MNKVTKINHPIIEAYVRNFIYQHEIGEPYSLDQHTIFEKYINSLILARYTNDPNATYEDMDTGTAFGIDGIAIFIADRLVTNIDDIDSIIESTKKFDVEFFFTQIKTSSQYNRNEIGDFLKGIRRFFNFDTCSIKELESFWEVAKYIYSKSSKFKNQPSLHMKFICLSPKEIDLKDVHLKDELDIGINGLNDLNLFDEVVMPEFIGIKEIMTLHSKVTSELEVSITLTKQPIPYPKDPDNKVKSGYYGLIKLEEFIKILTEEEDNKLSLRKRIFDDNIRYYLGSNEKIEVNSNMKTQLLDKKSYLFGLLNNGITIICDEIKLNSEELTLTNYQIVNGCQTSNVIFESLSQISNKDEIYLPIRLIATEDEDTKHKIIKATNSQTELKPEQLAALSSVQKALEEFYNTKRISNKFDLYYERRTEQYRDDSIQKTKIVNIPSQIKSASALFFDLPHEVSGQYGKVEKRTRGLLFKDSDINYLNPYYVSGLAWYRVDRFIQNNELGKKYRRARWHIIMLIKYYLCNSDSIENKIDKRSNQNSETIEQYLLDETKCNETLNGILGLIEDYLNLEDGGAEKQIGDRKLFERKDTTTKLIEYIKSRRKKLTEIT</sequence>
<dbReference type="STRING" id="67855.RO21_07915"/>
<dbReference type="Pfam" id="PF10592">
    <property type="entry name" value="AIPR"/>
    <property type="match status" value="1"/>
</dbReference>
<comment type="caution">
    <text evidence="2">The sequence shown here is derived from an EMBL/GenBank/DDBJ whole genome shotgun (WGS) entry which is preliminary data.</text>
</comment>
<reference evidence="2 3" key="1">
    <citation type="submission" date="2014-12" db="EMBL/GenBank/DDBJ databases">
        <title>Reclassification of Actinobacillus muris as Muribacter muris.</title>
        <authorList>
            <person name="Christensen H."/>
            <person name="Nicklas W."/>
            <person name="Bisgaard M."/>
        </authorList>
    </citation>
    <scope>NUCLEOTIDE SEQUENCE [LARGE SCALE GENOMIC DNA]</scope>
    <source>
        <strain evidence="2 3">Ackerman80-443D</strain>
    </source>
</reference>
<evidence type="ECO:0000259" key="1">
    <source>
        <dbReference type="Pfam" id="PF10592"/>
    </source>
</evidence>
<organism evidence="2 3">
    <name type="scientific">Muribacter muris</name>
    <dbReference type="NCBI Taxonomy" id="67855"/>
    <lineage>
        <taxon>Bacteria</taxon>
        <taxon>Pseudomonadati</taxon>
        <taxon>Pseudomonadota</taxon>
        <taxon>Gammaproteobacteria</taxon>
        <taxon>Pasteurellales</taxon>
        <taxon>Pasteurellaceae</taxon>
        <taxon>Muribacter</taxon>
    </lineage>
</organism>
<evidence type="ECO:0000313" key="3">
    <source>
        <dbReference type="Proteomes" id="UP000036270"/>
    </source>
</evidence>
<evidence type="ECO:0000313" key="2">
    <source>
        <dbReference type="EMBL" id="KMK51121.1"/>
    </source>
</evidence>
<dbReference type="InterPro" id="IPR018891">
    <property type="entry name" value="AIPR_C"/>
</dbReference>
<dbReference type="Proteomes" id="UP000036270">
    <property type="component" value="Unassembled WGS sequence"/>
</dbReference>
<gene>
    <name evidence="2" type="ORF">RO21_07915</name>
</gene>
<dbReference type="EMBL" id="JWIZ01000048">
    <property type="protein sequence ID" value="KMK51121.1"/>
    <property type="molecule type" value="Genomic_DNA"/>
</dbReference>
<proteinExistence type="predicted"/>
<keyword evidence="3" id="KW-1185">Reference proteome</keyword>
<dbReference type="RefSeq" id="WP_047977258.1">
    <property type="nucleotide sequence ID" value="NZ_JWIZ01000048.1"/>
</dbReference>
<name>A0A0J5P491_9PAST</name>
<protein>
    <recommendedName>
        <fullName evidence="1">Abortive phage infection protein C-terminal domain-containing protein</fullName>
    </recommendedName>
</protein>